<accession>A0A252AUV8</accession>
<dbReference type="Pfam" id="PF02463">
    <property type="entry name" value="SMC_N"/>
    <property type="match status" value="1"/>
</dbReference>
<dbReference type="EMBL" id="JOPA01000016">
    <property type="protein sequence ID" value="OUI94227.1"/>
    <property type="molecule type" value="Genomic_DNA"/>
</dbReference>
<keyword evidence="9" id="KW-0227">DNA damage</keyword>
<dbReference type="AlphaFoldDB" id="A0A252AUV8"/>
<organism evidence="11 12">
    <name type="scientific">Acetobacter indonesiensis</name>
    <dbReference type="NCBI Taxonomy" id="104101"/>
    <lineage>
        <taxon>Bacteria</taxon>
        <taxon>Pseudomonadati</taxon>
        <taxon>Pseudomonadota</taxon>
        <taxon>Alphaproteobacteria</taxon>
        <taxon>Acetobacterales</taxon>
        <taxon>Acetobacteraceae</taxon>
        <taxon>Acetobacter</taxon>
    </lineage>
</organism>
<dbReference type="NCBIfam" id="TIGR00611">
    <property type="entry name" value="recf"/>
    <property type="match status" value="1"/>
</dbReference>
<gene>
    <name evidence="9" type="primary">recF</name>
    <name evidence="11" type="ORF">HK17_04135</name>
</gene>
<dbReference type="SUPFAM" id="SSF52540">
    <property type="entry name" value="P-loop containing nucleoside triphosphate hydrolases"/>
    <property type="match status" value="1"/>
</dbReference>
<proteinExistence type="inferred from homology"/>
<feature type="binding site" evidence="9">
    <location>
        <begin position="31"/>
        <end position="38"/>
    </location>
    <ligand>
        <name>ATP</name>
        <dbReference type="ChEBI" id="CHEBI:30616"/>
    </ligand>
</feature>
<reference evidence="12" key="1">
    <citation type="submission" date="2014-06" db="EMBL/GenBank/DDBJ databases">
        <authorList>
            <person name="Winans N.J."/>
            <person name="Newell P.D."/>
            <person name="Douglas A.E."/>
        </authorList>
    </citation>
    <scope>NUCLEOTIDE SEQUENCE [LARGE SCALE GENOMIC DNA]</scope>
</reference>
<evidence type="ECO:0000313" key="11">
    <source>
        <dbReference type="EMBL" id="OUI94227.1"/>
    </source>
</evidence>
<keyword evidence="6 9" id="KW-0547">Nucleotide-binding</keyword>
<evidence type="ECO:0000256" key="6">
    <source>
        <dbReference type="ARBA" id="ARBA00022741"/>
    </source>
</evidence>
<comment type="caution">
    <text evidence="11">The sequence shown here is derived from an EMBL/GenBank/DDBJ whole genome shotgun (WGS) entry which is preliminary data.</text>
</comment>
<dbReference type="InterPro" id="IPR003593">
    <property type="entry name" value="AAA+_ATPase"/>
</dbReference>
<keyword evidence="9" id="KW-0742">SOS response</keyword>
<dbReference type="RefSeq" id="WP_086659223.1">
    <property type="nucleotide sequence ID" value="NZ_JAJAOC010000007.1"/>
</dbReference>
<dbReference type="Gene3D" id="1.20.1050.90">
    <property type="entry name" value="RecF/RecN/SMC, N-terminal domain"/>
    <property type="match status" value="1"/>
</dbReference>
<dbReference type="PANTHER" id="PTHR32182">
    <property type="entry name" value="DNA REPLICATION AND REPAIR PROTEIN RECF"/>
    <property type="match status" value="1"/>
</dbReference>
<dbReference type="GO" id="GO:0003697">
    <property type="term" value="F:single-stranded DNA binding"/>
    <property type="evidence" value="ECO:0007669"/>
    <property type="project" value="UniProtKB-UniRule"/>
</dbReference>
<evidence type="ECO:0000256" key="9">
    <source>
        <dbReference type="HAMAP-Rule" id="MF_00365"/>
    </source>
</evidence>
<dbReference type="GO" id="GO:0006302">
    <property type="term" value="P:double-strand break repair"/>
    <property type="evidence" value="ECO:0007669"/>
    <property type="project" value="TreeGrafter"/>
</dbReference>
<dbReference type="Proteomes" id="UP000194641">
    <property type="component" value="Unassembled WGS sequence"/>
</dbReference>
<dbReference type="SMART" id="SM00382">
    <property type="entry name" value="AAA"/>
    <property type="match status" value="1"/>
</dbReference>
<evidence type="ECO:0000256" key="4">
    <source>
        <dbReference type="ARBA" id="ARBA00022490"/>
    </source>
</evidence>
<dbReference type="GO" id="GO:0005737">
    <property type="term" value="C:cytoplasm"/>
    <property type="evidence" value="ECO:0007669"/>
    <property type="project" value="UniProtKB-SubCell"/>
</dbReference>
<dbReference type="GO" id="GO:0006260">
    <property type="term" value="P:DNA replication"/>
    <property type="evidence" value="ECO:0007669"/>
    <property type="project" value="UniProtKB-UniRule"/>
</dbReference>
<sequence>MPRLLKLTLTHFRNYERLVWEPENPLVVLTGENGSGKTNLLEAISLLTPGRGLRRAALPLLGQNGAAEWGISARISSPDGDIVDLATGVTPETDSSRRIVLLNGKTIRNRDATDNNLSAVWITPQMDRLFSENASGRRRFLDRLVMAVTPNHARQLMAYDRAMAQRNKLLQTRYSEQSWLAGLEALMARHAVAIAAARADLAQQLCTFAQNESGHFPIANIRLECSITRELENHPALWVEDWLKEQFALSRPVDKERGRSTIGTHKSDFALSDFITGQSASIASTGQQKSMLLGLILAHARLVTDHRGTPPILLLDEPLVHLDEARRTAFLETVRTFDTSVILTGTDATPFGFLRNNAQFIGLKNGDFLR</sequence>
<comment type="subcellular location">
    <subcellularLocation>
        <location evidence="1 9">Cytoplasm</location>
    </subcellularLocation>
</comment>
<protein>
    <recommendedName>
        <fullName evidence="3 9">DNA replication and repair protein RecF</fullName>
    </recommendedName>
</protein>
<evidence type="ECO:0000259" key="10">
    <source>
        <dbReference type="SMART" id="SM00382"/>
    </source>
</evidence>
<evidence type="ECO:0000256" key="7">
    <source>
        <dbReference type="ARBA" id="ARBA00022840"/>
    </source>
</evidence>
<keyword evidence="8 9" id="KW-0238">DNA-binding</keyword>
<dbReference type="InterPro" id="IPR003395">
    <property type="entry name" value="RecF/RecN/SMC_N"/>
</dbReference>
<keyword evidence="7 9" id="KW-0067">ATP-binding</keyword>
<dbReference type="InterPro" id="IPR018078">
    <property type="entry name" value="DNA-binding_RecF_CS"/>
</dbReference>
<dbReference type="HAMAP" id="MF_00365">
    <property type="entry name" value="RecF"/>
    <property type="match status" value="1"/>
</dbReference>
<dbReference type="GO" id="GO:0005524">
    <property type="term" value="F:ATP binding"/>
    <property type="evidence" value="ECO:0007669"/>
    <property type="project" value="UniProtKB-UniRule"/>
</dbReference>
<evidence type="ECO:0000256" key="5">
    <source>
        <dbReference type="ARBA" id="ARBA00022705"/>
    </source>
</evidence>
<evidence type="ECO:0000256" key="8">
    <source>
        <dbReference type="ARBA" id="ARBA00023125"/>
    </source>
</evidence>
<dbReference type="PROSITE" id="PS00617">
    <property type="entry name" value="RECF_1"/>
    <property type="match status" value="1"/>
</dbReference>
<evidence type="ECO:0000256" key="3">
    <source>
        <dbReference type="ARBA" id="ARBA00020170"/>
    </source>
</evidence>
<dbReference type="GO" id="GO:0000731">
    <property type="term" value="P:DNA synthesis involved in DNA repair"/>
    <property type="evidence" value="ECO:0007669"/>
    <property type="project" value="TreeGrafter"/>
</dbReference>
<evidence type="ECO:0000313" key="12">
    <source>
        <dbReference type="Proteomes" id="UP000194641"/>
    </source>
</evidence>
<dbReference type="GO" id="GO:0009432">
    <property type="term" value="P:SOS response"/>
    <property type="evidence" value="ECO:0007669"/>
    <property type="project" value="UniProtKB-UniRule"/>
</dbReference>
<feature type="domain" description="AAA+ ATPase" evidence="10">
    <location>
        <begin position="23"/>
        <end position="365"/>
    </location>
</feature>
<dbReference type="Gene3D" id="3.40.50.300">
    <property type="entry name" value="P-loop containing nucleotide triphosphate hydrolases"/>
    <property type="match status" value="1"/>
</dbReference>
<name>A0A252AUV8_9PROT</name>
<dbReference type="InterPro" id="IPR042174">
    <property type="entry name" value="RecF_2"/>
</dbReference>
<comment type="similarity">
    <text evidence="2 9">Belongs to the RecF family.</text>
</comment>
<dbReference type="InterPro" id="IPR001238">
    <property type="entry name" value="DNA-binding_RecF"/>
</dbReference>
<dbReference type="PANTHER" id="PTHR32182:SF0">
    <property type="entry name" value="DNA REPLICATION AND REPAIR PROTEIN RECF"/>
    <property type="match status" value="1"/>
</dbReference>
<keyword evidence="4 9" id="KW-0963">Cytoplasm</keyword>
<evidence type="ECO:0000256" key="2">
    <source>
        <dbReference type="ARBA" id="ARBA00008016"/>
    </source>
</evidence>
<evidence type="ECO:0000256" key="1">
    <source>
        <dbReference type="ARBA" id="ARBA00004496"/>
    </source>
</evidence>
<comment type="function">
    <text evidence="9">The RecF protein is involved in DNA metabolism; it is required for DNA replication and normal SOS inducibility. RecF binds preferentially to single-stranded, linear DNA. It also seems to bind ATP.</text>
</comment>
<keyword evidence="5 9" id="KW-0235">DNA replication</keyword>
<dbReference type="InterPro" id="IPR027417">
    <property type="entry name" value="P-loop_NTPase"/>
</dbReference>
<keyword evidence="9" id="KW-0234">DNA repair</keyword>